<protein>
    <submittedName>
        <fullName evidence="4">HlyD family efflux transporter periplasmic adaptor subunit</fullName>
    </submittedName>
</protein>
<comment type="subcellular location">
    <subcellularLocation>
        <location evidence="1">Cell envelope</location>
    </subcellularLocation>
</comment>
<dbReference type="PANTHER" id="PTHR32347:SF23">
    <property type="entry name" value="BLL5650 PROTEIN"/>
    <property type="match status" value="1"/>
</dbReference>
<organism evidence="4 5">
    <name type="scientific">Arcticibacter tournemirensis</name>
    <dbReference type="NCBI Taxonomy" id="699437"/>
    <lineage>
        <taxon>Bacteria</taxon>
        <taxon>Pseudomonadati</taxon>
        <taxon>Bacteroidota</taxon>
        <taxon>Sphingobacteriia</taxon>
        <taxon>Sphingobacteriales</taxon>
        <taxon>Sphingobacteriaceae</taxon>
        <taxon>Arcticibacter</taxon>
    </lineage>
</organism>
<sequence length="318" mass="35212">MGRLITRGTFSFTVPCQLSIVKLPILPYLICFALFTASCGTEPEYDASGTFETEETIISAEASGTLKSFVVDEGQKLKEGDLIGYIDTLQLYLKKKQLKSQIASTLSQLPDVSTQLAALKSQLKTAERERKRLANLVKADAATQKQLDDADAQIDLIKKQIAAQKSSLGITTKSINRQIAPLEVQIEQINDQIAKSNIVNPVNGSVLTKYAEEKEVVSAGKPLYKIADLSSLILRAYITGDQLPAIKLNQKVKVLTDKSKDEYKEQEGIITWISDKAEFTPKTIQTKDERANLVYAIKIKVKNNGYLKIGMYGEVKFQ</sequence>
<dbReference type="AlphaFoldDB" id="A0A4Q0M819"/>
<evidence type="ECO:0000256" key="3">
    <source>
        <dbReference type="SAM" id="Coils"/>
    </source>
</evidence>
<keyword evidence="2 3" id="KW-0175">Coiled coil</keyword>
<dbReference type="InterPro" id="IPR050465">
    <property type="entry name" value="UPF0194_transport"/>
</dbReference>
<dbReference type="PANTHER" id="PTHR32347">
    <property type="entry name" value="EFFLUX SYSTEM COMPONENT YKNX-RELATED"/>
    <property type="match status" value="1"/>
</dbReference>
<evidence type="ECO:0000313" key="5">
    <source>
        <dbReference type="Proteomes" id="UP000290848"/>
    </source>
</evidence>
<comment type="caution">
    <text evidence="4">The sequence shown here is derived from an EMBL/GenBank/DDBJ whole genome shotgun (WGS) entry which is preliminary data.</text>
</comment>
<name>A0A4Q0M819_9SPHI</name>
<gene>
    <name evidence="4" type="ORF">EKH83_14420</name>
</gene>
<dbReference type="Proteomes" id="UP000290848">
    <property type="component" value="Unassembled WGS sequence"/>
</dbReference>
<dbReference type="Gene3D" id="2.40.50.100">
    <property type="match status" value="1"/>
</dbReference>
<dbReference type="SUPFAM" id="SSF111369">
    <property type="entry name" value="HlyD-like secretion proteins"/>
    <property type="match status" value="1"/>
</dbReference>
<dbReference type="EMBL" id="RXOC01000009">
    <property type="protein sequence ID" value="RXF68949.1"/>
    <property type="molecule type" value="Genomic_DNA"/>
</dbReference>
<evidence type="ECO:0000313" key="4">
    <source>
        <dbReference type="EMBL" id="RXF68949.1"/>
    </source>
</evidence>
<evidence type="ECO:0000256" key="2">
    <source>
        <dbReference type="ARBA" id="ARBA00023054"/>
    </source>
</evidence>
<dbReference type="Gene3D" id="2.40.30.170">
    <property type="match status" value="1"/>
</dbReference>
<proteinExistence type="predicted"/>
<dbReference type="GO" id="GO:0030313">
    <property type="term" value="C:cell envelope"/>
    <property type="evidence" value="ECO:0007669"/>
    <property type="project" value="UniProtKB-SubCell"/>
</dbReference>
<reference evidence="4 5" key="1">
    <citation type="submission" date="2018-12" db="EMBL/GenBank/DDBJ databases">
        <title>The Draft Genome Sequence of the Soil Bacterium Pedobacter tournemirensis R1.</title>
        <authorList>
            <person name="He J."/>
        </authorList>
    </citation>
    <scope>NUCLEOTIDE SEQUENCE [LARGE SCALE GENOMIC DNA]</scope>
    <source>
        <strain evidence="4 5">R1</strain>
    </source>
</reference>
<evidence type="ECO:0000256" key="1">
    <source>
        <dbReference type="ARBA" id="ARBA00004196"/>
    </source>
</evidence>
<accession>A0A4Q0M819</accession>
<feature type="coiled-coil region" evidence="3">
    <location>
        <begin position="109"/>
        <end position="136"/>
    </location>
</feature>